<comment type="caution">
    <text evidence="1">The sequence shown here is derived from an EMBL/GenBank/DDBJ whole genome shotgun (WGS) entry which is preliminary data.</text>
</comment>
<dbReference type="EMBL" id="LZEY01000005">
    <property type="protein sequence ID" value="OBU12518.1"/>
    <property type="molecule type" value="Genomic_DNA"/>
</dbReference>
<evidence type="ECO:0008006" key="3">
    <source>
        <dbReference type="Google" id="ProtNLM"/>
    </source>
</evidence>
<dbReference type="AlphaFoldDB" id="A0A1B8HSC2"/>
<keyword evidence="2" id="KW-1185">Reference proteome</keyword>
<sequence length="456" mass="49609">MKNPKLIVKPFAKNGQKNVIPENYETSMESNQATWDQGFGQITMLPVAAGGLPPKGQDFNGIFNQVSESIVYLSQGGRFKFSAEYAEAIGGYQKGAILQSDDEKKEYLSLIDNNKVNFNVAPDISASWKVVTTDDMLTQIAGKQPKGEYATKTELANGLSGKQPTGDYATETDLGTKLTKSENGADIPNKQKFIENLGLEDSAHLLSDGNQIFKSGISSEQSLGVKKGAVFIETSIAGNTHPVTKLKRSTGSEIEVLWPSESGKILIHKDIEKITPKIGEFNQSPFRASELSAGWYSCNGDLYDLTSPQGQALNSLSANYKIDWGIKVSNGKINMPTPRQTDGKTAILRPVNGTARLPGSVEGDAMRRLQGDFYARGVMQADGKRSSVGAAWGKNASLFSNASRSTDEQAIMLNTIADYKYEVVDRVMFDTQNTVPSSDEFRMLNMGVTLTMYLGV</sequence>
<dbReference type="RefSeq" id="WP_067399741.1">
    <property type="nucleotide sequence ID" value="NZ_LZEY01000005.1"/>
</dbReference>
<evidence type="ECO:0000313" key="2">
    <source>
        <dbReference type="Proteomes" id="UP000092377"/>
    </source>
</evidence>
<gene>
    <name evidence="1" type="ORF">AYY18_15400</name>
</gene>
<organism evidence="1 2">
    <name type="scientific">Morganella psychrotolerans</name>
    <dbReference type="NCBI Taxonomy" id="368603"/>
    <lineage>
        <taxon>Bacteria</taxon>
        <taxon>Pseudomonadati</taxon>
        <taxon>Pseudomonadota</taxon>
        <taxon>Gammaproteobacteria</taxon>
        <taxon>Enterobacterales</taxon>
        <taxon>Morganellaceae</taxon>
        <taxon>Morganella</taxon>
    </lineage>
</organism>
<proteinExistence type="predicted"/>
<accession>A0A1B8HSC2</accession>
<name>A0A1B8HSC2_9GAMM</name>
<protein>
    <recommendedName>
        <fullName evidence="3">Tail fiber protein</fullName>
    </recommendedName>
</protein>
<reference evidence="2" key="1">
    <citation type="submission" date="2016-06" db="EMBL/GenBank/DDBJ databases">
        <authorList>
            <person name="Butler K."/>
        </authorList>
    </citation>
    <scope>NUCLEOTIDE SEQUENCE [LARGE SCALE GENOMIC DNA]</scope>
    <source>
        <strain evidence="2">GCSL-Mp20</strain>
    </source>
</reference>
<evidence type="ECO:0000313" key="1">
    <source>
        <dbReference type="EMBL" id="OBU12518.1"/>
    </source>
</evidence>
<dbReference type="Proteomes" id="UP000092377">
    <property type="component" value="Unassembled WGS sequence"/>
</dbReference>